<keyword evidence="3" id="KW-0297">G-protein coupled receptor</keyword>
<evidence type="ECO:0000256" key="1">
    <source>
        <dbReference type="ARBA" id="ARBA00004651"/>
    </source>
</evidence>
<evidence type="ECO:0000259" key="8">
    <source>
        <dbReference type="Pfam" id="PF26574"/>
    </source>
</evidence>
<keyword evidence="5" id="KW-0325">Glycoprotein</keyword>
<keyword evidence="2" id="KW-1003">Cell membrane</keyword>
<proteinExistence type="predicted"/>
<keyword evidence="2" id="KW-0472">Membrane</keyword>
<sequence length="348" mass="38768">TVNSPSTTPPTVTTNMPVTNRIDKQRNDGIIYRISVVIQNILRHPEVKVQSKVAEWLNSTFQNWNYTVYVVNISFHLSAGEDKIKVKRSLEDEPRLVLWALLVYNATNNTNLEGKIIQQKLLKNNESLDEGLRLHTVNVRQLSHCLAMEEPKGYYWPSIQPSEYVLPCLDKPGFSASRTCFYNATNPLVTYWGPVDISNCLKEANEVANQILNLTADGQNLTSANITNIVEQVKRIVNKEENIDITLGSTLMNIFSNILSSSDSDLLESSSEALKTIDELAFKIDLNSTSHVNITTRNLALGVSSLLPGTNAISNFSIGLPSNNESYFQLLSFTTCFEKTSKSAADGF</sequence>
<dbReference type="InterPro" id="IPR057333">
    <property type="entry name" value="SEA_Gpr126"/>
</dbReference>
<dbReference type="Pfam" id="PF25307">
    <property type="entry name" value="SEA_Gpr126"/>
    <property type="match status" value="1"/>
</dbReference>
<keyword evidence="6" id="KW-0807">Transducer</keyword>
<dbReference type="EMBL" id="NBAG03000210">
    <property type="protein sequence ID" value="PNI86950.1"/>
    <property type="molecule type" value="Genomic_DNA"/>
</dbReference>
<evidence type="ECO:0000256" key="6">
    <source>
        <dbReference type="ARBA" id="ARBA00023224"/>
    </source>
</evidence>
<comment type="subcellular location">
    <subcellularLocation>
        <location evidence="1">Cell membrane</location>
        <topology evidence="1">Multi-pass membrane protein</topology>
    </subcellularLocation>
</comment>
<comment type="caution">
    <text evidence="9">The sequence shown here is derived from an EMBL/GenBank/DDBJ whole genome shotgun (WGS) entry which is preliminary data.</text>
</comment>
<dbReference type="AlphaFoldDB" id="A0A2J8PSF4"/>
<evidence type="ECO:0000313" key="9">
    <source>
        <dbReference type="EMBL" id="PNI86950.1"/>
    </source>
</evidence>
<dbReference type="Pfam" id="PF26574">
    <property type="entry name" value="GAIN_ADGRG2"/>
    <property type="match status" value="1"/>
</dbReference>
<name>A0A2J8PSF4_PANTR</name>
<feature type="domain" description="Adhesion GPCR Gpr126 SEA" evidence="7">
    <location>
        <begin position="27"/>
        <end position="140"/>
    </location>
</feature>
<evidence type="ECO:0000256" key="5">
    <source>
        <dbReference type="ARBA" id="ARBA00023180"/>
    </source>
</evidence>
<protein>
    <submittedName>
        <fullName evidence="9">ADGRG6 isoform 7</fullName>
    </submittedName>
</protein>
<evidence type="ECO:0000259" key="7">
    <source>
        <dbReference type="Pfam" id="PF25307"/>
    </source>
</evidence>
<evidence type="ECO:0000256" key="3">
    <source>
        <dbReference type="ARBA" id="ARBA00023040"/>
    </source>
</evidence>
<accession>A0A2J8PSF4</accession>
<evidence type="ECO:0000313" key="10">
    <source>
        <dbReference type="Proteomes" id="UP000236370"/>
    </source>
</evidence>
<keyword evidence="4" id="KW-0675">Receptor</keyword>
<dbReference type="Proteomes" id="UP000236370">
    <property type="component" value="Unassembled WGS sequence"/>
</dbReference>
<evidence type="ECO:0000256" key="2">
    <source>
        <dbReference type="ARBA" id="ARBA00022475"/>
    </source>
</evidence>
<reference evidence="9 10" key="1">
    <citation type="submission" date="2017-12" db="EMBL/GenBank/DDBJ databases">
        <title>High-resolution comparative analysis of great ape genomes.</title>
        <authorList>
            <person name="Pollen A."/>
            <person name="Hastie A."/>
            <person name="Hormozdiari F."/>
            <person name="Dougherty M."/>
            <person name="Liu R."/>
            <person name="Chaisson M."/>
            <person name="Hoppe E."/>
            <person name="Hill C."/>
            <person name="Pang A."/>
            <person name="Hillier L."/>
            <person name="Baker C."/>
            <person name="Armstrong J."/>
            <person name="Shendure J."/>
            <person name="Paten B."/>
            <person name="Wilson R."/>
            <person name="Chao H."/>
            <person name="Schneider V."/>
            <person name="Ventura M."/>
            <person name="Kronenberg Z."/>
            <person name="Murali S."/>
            <person name="Gordon D."/>
            <person name="Cantsilieris S."/>
            <person name="Munson K."/>
            <person name="Nelson B."/>
            <person name="Raja A."/>
            <person name="Underwood J."/>
            <person name="Diekhans M."/>
            <person name="Fiddes I."/>
            <person name="Haussler D."/>
            <person name="Eichler E."/>
        </authorList>
    </citation>
    <scope>NUCLEOTIDE SEQUENCE [LARGE SCALE GENOMIC DNA]</scope>
    <source>
        <strain evidence="9">Yerkes chimp pedigree #C0471</strain>
    </source>
</reference>
<feature type="non-terminal residue" evidence="9">
    <location>
        <position position="1"/>
    </location>
</feature>
<evidence type="ECO:0000256" key="4">
    <source>
        <dbReference type="ARBA" id="ARBA00023170"/>
    </source>
</evidence>
<dbReference type="InterPro" id="IPR058857">
    <property type="entry name" value="GAIN_ADGRG2/6"/>
</dbReference>
<gene>
    <name evidence="9" type="ORF">CK820_G0000118</name>
</gene>
<feature type="domain" description="Adhesion G-protein coupled receptor G2/6 GAIN" evidence="8">
    <location>
        <begin position="226"/>
        <end position="284"/>
    </location>
</feature>
<organism evidence="9 10">
    <name type="scientific">Pan troglodytes</name>
    <name type="common">Chimpanzee</name>
    <dbReference type="NCBI Taxonomy" id="9598"/>
    <lineage>
        <taxon>Eukaryota</taxon>
        <taxon>Metazoa</taxon>
        <taxon>Chordata</taxon>
        <taxon>Craniata</taxon>
        <taxon>Vertebrata</taxon>
        <taxon>Euteleostomi</taxon>
        <taxon>Mammalia</taxon>
        <taxon>Eutheria</taxon>
        <taxon>Euarchontoglires</taxon>
        <taxon>Primates</taxon>
        <taxon>Haplorrhini</taxon>
        <taxon>Catarrhini</taxon>
        <taxon>Hominidae</taxon>
        <taxon>Pan</taxon>
    </lineage>
</organism>